<dbReference type="AlphaFoldDB" id="A0A7R8WBM2"/>
<feature type="compositionally biased region" description="Polar residues" evidence="1">
    <location>
        <begin position="55"/>
        <end position="69"/>
    </location>
</feature>
<accession>A0A7R8WBM2</accession>
<organism evidence="2">
    <name type="scientific">Cyprideis torosa</name>
    <dbReference type="NCBI Taxonomy" id="163714"/>
    <lineage>
        <taxon>Eukaryota</taxon>
        <taxon>Metazoa</taxon>
        <taxon>Ecdysozoa</taxon>
        <taxon>Arthropoda</taxon>
        <taxon>Crustacea</taxon>
        <taxon>Oligostraca</taxon>
        <taxon>Ostracoda</taxon>
        <taxon>Podocopa</taxon>
        <taxon>Podocopida</taxon>
        <taxon>Cytherocopina</taxon>
        <taxon>Cytheroidea</taxon>
        <taxon>Cytherideidae</taxon>
        <taxon>Cyprideis</taxon>
    </lineage>
</organism>
<evidence type="ECO:0000256" key="1">
    <source>
        <dbReference type="SAM" id="MobiDB-lite"/>
    </source>
</evidence>
<dbReference type="OrthoDB" id="10254794at2759"/>
<evidence type="ECO:0000313" key="2">
    <source>
        <dbReference type="EMBL" id="CAD7228008.1"/>
    </source>
</evidence>
<feature type="region of interest" description="Disordered" evidence="1">
    <location>
        <begin position="43"/>
        <end position="176"/>
    </location>
</feature>
<gene>
    <name evidence="2" type="ORF">CTOB1V02_LOCUS5900</name>
</gene>
<protein>
    <submittedName>
        <fullName evidence="2">Uncharacterized protein</fullName>
    </submittedName>
</protein>
<dbReference type="EMBL" id="OB661341">
    <property type="protein sequence ID" value="CAD7228008.1"/>
    <property type="molecule type" value="Genomic_DNA"/>
</dbReference>
<proteinExistence type="predicted"/>
<feature type="compositionally biased region" description="Low complexity" evidence="1">
    <location>
        <begin position="84"/>
        <end position="95"/>
    </location>
</feature>
<name>A0A7R8WBM2_9CRUS</name>
<sequence>MDPSYSVTALSEVSLGHLWTPNVRASTFLSPESKSGNIFIIQMPPYRDQPPSYEEATSASNSRNVSECESQPPLERVATALDATPPSYSSSTLETLTEEPEEWLAQQGAAKPSSSQQGAAKPSSSQQGAAKPSSSQQGAAKPSSSQQGAAKPSSSQQGAVKPSSSQLGVPKTLTKL</sequence>
<feature type="compositionally biased region" description="Polar residues" evidence="1">
    <location>
        <begin position="112"/>
        <end position="167"/>
    </location>
</feature>
<reference evidence="2" key="1">
    <citation type="submission" date="2020-11" db="EMBL/GenBank/DDBJ databases">
        <authorList>
            <person name="Tran Van P."/>
        </authorList>
    </citation>
    <scope>NUCLEOTIDE SEQUENCE</scope>
</reference>